<dbReference type="InterPro" id="IPR050595">
    <property type="entry name" value="Bact_response_regulator"/>
</dbReference>
<comment type="caution">
    <text evidence="4">The sequence shown here is derived from an EMBL/GenBank/DDBJ whole genome shotgun (WGS) entry which is preliminary data.</text>
</comment>
<keyword evidence="1 2" id="KW-0597">Phosphoprotein</keyword>
<evidence type="ECO:0000313" key="4">
    <source>
        <dbReference type="EMBL" id="NMV37100.1"/>
    </source>
</evidence>
<gene>
    <name evidence="4" type="ORF">HGR00_04170</name>
</gene>
<evidence type="ECO:0000313" key="5">
    <source>
        <dbReference type="Proteomes" id="UP000575469"/>
    </source>
</evidence>
<dbReference type="Proteomes" id="UP000575469">
    <property type="component" value="Unassembled WGS sequence"/>
</dbReference>
<name>A0A848NUY7_9RALS</name>
<feature type="modified residue" description="4-aspartylphosphate" evidence="2">
    <location>
        <position position="55"/>
    </location>
</feature>
<dbReference type="PANTHER" id="PTHR44591">
    <property type="entry name" value="STRESS RESPONSE REGULATOR PROTEIN 1"/>
    <property type="match status" value="1"/>
</dbReference>
<dbReference type="PANTHER" id="PTHR44591:SF25">
    <property type="entry name" value="CHEMOTAXIS TWO-COMPONENT RESPONSE REGULATOR"/>
    <property type="match status" value="1"/>
</dbReference>
<evidence type="ECO:0000256" key="2">
    <source>
        <dbReference type="PROSITE-ProRule" id="PRU00169"/>
    </source>
</evidence>
<accession>A0A848NUY7</accession>
<dbReference type="SUPFAM" id="SSF52172">
    <property type="entry name" value="CheY-like"/>
    <property type="match status" value="1"/>
</dbReference>
<dbReference type="RefSeq" id="WP_169339334.1">
    <property type="nucleotide sequence ID" value="NZ_JABBZM010000003.1"/>
</dbReference>
<dbReference type="PROSITE" id="PS50110">
    <property type="entry name" value="RESPONSE_REGULATORY"/>
    <property type="match status" value="1"/>
</dbReference>
<dbReference type="AlphaFoldDB" id="A0A848NUY7"/>
<dbReference type="SMART" id="SM00448">
    <property type="entry name" value="REC"/>
    <property type="match status" value="1"/>
</dbReference>
<evidence type="ECO:0000256" key="1">
    <source>
        <dbReference type="ARBA" id="ARBA00022553"/>
    </source>
</evidence>
<dbReference type="Pfam" id="PF00072">
    <property type="entry name" value="Response_reg"/>
    <property type="match status" value="1"/>
</dbReference>
<protein>
    <submittedName>
        <fullName evidence="4">Response regulator</fullName>
    </submittedName>
</protein>
<dbReference type="InterPro" id="IPR011006">
    <property type="entry name" value="CheY-like_superfamily"/>
</dbReference>
<dbReference type="GO" id="GO:0000160">
    <property type="term" value="P:phosphorelay signal transduction system"/>
    <property type="evidence" value="ECO:0007669"/>
    <property type="project" value="InterPro"/>
</dbReference>
<proteinExistence type="predicted"/>
<organism evidence="4 5">
    <name type="scientific">Ralstonia insidiosa</name>
    <dbReference type="NCBI Taxonomy" id="190721"/>
    <lineage>
        <taxon>Bacteria</taxon>
        <taxon>Pseudomonadati</taxon>
        <taxon>Pseudomonadota</taxon>
        <taxon>Betaproteobacteria</taxon>
        <taxon>Burkholderiales</taxon>
        <taxon>Burkholderiaceae</taxon>
        <taxon>Ralstonia</taxon>
    </lineage>
</organism>
<dbReference type="Gene3D" id="3.40.50.2300">
    <property type="match status" value="1"/>
</dbReference>
<dbReference type="EMBL" id="JABBZM010000003">
    <property type="protein sequence ID" value="NMV37100.1"/>
    <property type="molecule type" value="Genomic_DNA"/>
</dbReference>
<evidence type="ECO:0000259" key="3">
    <source>
        <dbReference type="PROSITE" id="PS50110"/>
    </source>
</evidence>
<reference evidence="4 5" key="1">
    <citation type="submission" date="2020-04" db="EMBL/GenBank/DDBJ databases">
        <title>Ralstonia insidiosa genome sequencing and assembly.</title>
        <authorList>
            <person name="Martins R.C.R."/>
            <person name="Perdigao-Neto L.V."/>
            <person name="Levin A.S.S."/>
            <person name="Costa S.F."/>
        </authorList>
    </citation>
    <scope>NUCLEOTIDE SEQUENCE [LARGE SCALE GENOMIC DNA]</scope>
    <source>
        <strain evidence="4 5">5047</strain>
    </source>
</reference>
<feature type="domain" description="Response regulatory" evidence="3">
    <location>
        <begin position="6"/>
        <end position="120"/>
    </location>
</feature>
<dbReference type="InterPro" id="IPR001789">
    <property type="entry name" value="Sig_transdc_resp-reg_receiver"/>
</dbReference>
<sequence>MNAQPVIAVVDDDASVRLALGNLLQSCGLNVALFGSGADLLGYDDLTSLSCVLTDIQMPQMSGFALCDSLRGRGVNLPIIFMTAFQSDSARQQAEVRHAISLLSKPFSDAEIMSCIALALGHTPGAWPDA</sequence>